<dbReference type="AlphaFoldDB" id="A0A0G0VBT7"/>
<dbReference type="InterPro" id="IPR035093">
    <property type="entry name" value="RelE/ParE_toxin_dom_sf"/>
</dbReference>
<dbReference type="STRING" id="1619048.UU49_C0035G0005"/>
<evidence type="ECO:0000256" key="1">
    <source>
        <dbReference type="SAM" id="Coils"/>
    </source>
</evidence>
<protein>
    <recommendedName>
        <fullName evidence="4">Plasmid maintenance system killer</fullName>
    </recommendedName>
</protein>
<evidence type="ECO:0000313" key="3">
    <source>
        <dbReference type="Proteomes" id="UP000034108"/>
    </source>
</evidence>
<proteinExistence type="predicted"/>
<organism evidence="2 3">
    <name type="scientific">Candidatus Magasanikbacteria bacterium GW2011_GWC2_41_17</name>
    <dbReference type="NCBI Taxonomy" id="1619048"/>
    <lineage>
        <taxon>Bacteria</taxon>
        <taxon>Candidatus Magasanikiibacteriota</taxon>
    </lineage>
</organism>
<dbReference type="Gene3D" id="3.30.2310.20">
    <property type="entry name" value="RelE-like"/>
    <property type="match status" value="1"/>
</dbReference>
<evidence type="ECO:0008006" key="4">
    <source>
        <dbReference type="Google" id="ProtNLM"/>
    </source>
</evidence>
<keyword evidence="1" id="KW-0175">Coiled coil</keyword>
<dbReference type="Pfam" id="PF05015">
    <property type="entry name" value="HigB-like_toxin"/>
    <property type="match status" value="1"/>
</dbReference>
<name>A0A0G0VBT7_9BACT</name>
<comment type="caution">
    <text evidence="2">The sequence shown here is derived from an EMBL/GenBank/DDBJ whole genome shotgun (WGS) entry which is preliminary data.</text>
</comment>
<accession>A0A0G0VBT7</accession>
<evidence type="ECO:0000313" key="2">
    <source>
        <dbReference type="EMBL" id="KKR97091.1"/>
    </source>
</evidence>
<feature type="coiled-coil region" evidence="1">
    <location>
        <begin position="3"/>
        <end position="30"/>
    </location>
</feature>
<dbReference type="EMBL" id="LCAV01000035">
    <property type="protein sequence ID" value="KKR97091.1"/>
    <property type="molecule type" value="Genomic_DNA"/>
</dbReference>
<reference evidence="2 3" key="1">
    <citation type="journal article" date="2015" name="Nature">
        <title>rRNA introns, odd ribosomes, and small enigmatic genomes across a large radiation of phyla.</title>
        <authorList>
            <person name="Brown C.T."/>
            <person name="Hug L.A."/>
            <person name="Thomas B.C."/>
            <person name="Sharon I."/>
            <person name="Castelle C.J."/>
            <person name="Singh A."/>
            <person name="Wilkins M.J."/>
            <person name="Williams K.H."/>
            <person name="Banfield J.F."/>
        </authorList>
    </citation>
    <scope>NUCLEOTIDE SEQUENCE [LARGE SCALE GENOMIC DNA]</scope>
</reference>
<dbReference type="InterPro" id="IPR007711">
    <property type="entry name" value="HigB-1"/>
</dbReference>
<sequence>MEISFKNEKLKKLCEDYHDLSREYGNKQAEKIMQRIRELQAFENLYDASKLPQLKLHPLKGNYSGCFAVNLIQPYRMIFEPLNGAVADYTTITKIKIIEPRTDYH</sequence>
<dbReference type="SUPFAM" id="SSF143011">
    <property type="entry name" value="RelE-like"/>
    <property type="match status" value="1"/>
</dbReference>
<dbReference type="Proteomes" id="UP000034108">
    <property type="component" value="Unassembled WGS sequence"/>
</dbReference>
<gene>
    <name evidence="2" type="ORF">UU49_C0035G0005</name>
</gene>